<evidence type="ECO:0000313" key="3">
    <source>
        <dbReference type="Proteomes" id="UP000634206"/>
    </source>
</evidence>
<dbReference type="SUPFAM" id="SSF52540">
    <property type="entry name" value="P-loop containing nucleoside triphosphate hydrolases"/>
    <property type="match status" value="1"/>
</dbReference>
<keyword evidence="3" id="KW-1185">Reference proteome</keyword>
<dbReference type="Pfam" id="PF12705">
    <property type="entry name" value="PDDEXK_1"/>
    <property type="match status" value="1"/>
</dbReference>
<comment type="caution">
    <text evidence="2">The sequence shown here is derived from an EMBL/GenBank/DDBJ whole genome shotgun (WGS) entry which is preliminary data.</text>
</comment>
<protein>
    <submittedName>
        <fullName evidence="2">PD-(D/E)XK nuclease family protein</fullName>
    </submittedName>
</protein>
<dbReference type="InterPro" id="IPR011604">
    <property type="entry name" value="PDDEXK-like_dom_sf"/>
</dbReference>
<feature type="domain" description="PD-(D/E)XK endonuclease-like" evidence="1">
    <location>
        <begin position="643"/>
        <end position="881"/>
    </location>
</feature>
<proteinExistence type="predicted"/>
<accession>A0AAE2VBD6</accession>
<reference evidence="2" key="1">
    <citation type="submission" date="2021-01" db="EMBL/GenBank/DDBJ databases">
        <title>Modified the classification status of verrucomicrobia.</title>
        <authorList>
            <person name="Feng X."/>
        </authorList>
    </citation>
    <scope>NUCLEOTIDE SEQUENCE</scope>
    <source>
        <strain evidence="2">5K15</strain>
    </source>
</reference>
<dbReference type="AlphaFoldDB" id="A0AAE2VBD6"/>
<dbReference type="EMBL" id="JAENIG010000001">
    <property type="protein sequence ID" value="MBK1853631.1"/>
    <property type="molecule type" value="Genomic_DNA"/>
</dbReference>
<dbReference type="Gene3D" id="3.90.320.10">
    <property type="match status" value="1"/>
</dbReference>
<dbReference type="RefSeq" id="WP_309488227.1">
    <property type="nucleotide sequence ID" value="NZ_JAENIG010000001.1"/>
</dbReference>
<dbReference type="InterPro" id="IPR038726">
    <property type="entry name" value="PDDEXK_AddAB-type"/>
</dbReference>
<organism evidence="2 3">
    <name type="scientific">Oceaniferula flava</name>
    <dbReference type="NCBI Taxonomy" id="2800421"/>
    <lineage>
        <taxon>Bacteria</taxon>
        <taxon>Pseudomonadati</taxon>
        <taxon>Verrucomicrobiota</taxon>
        <taxon>Verrucomicrobiia</taxon>
        <taxon>Verrucomicrobiales</taxon>
        <taxon>Verrucomicrobiaceae</taxon>
        <taxon>Oceaniferula</taxon>
    </lineage>
</organism>
<evidence type="ECO:0000259" key="1">
    <source>
        <dbReference type="Pfam" id="PF12705"/>
    </source>
</evidence>
<name>A0AAE2VBD6_9BACT</name>
<evidence type="ECO:0000313" key="2">
    <source>
        <dbReference type="EMBL" id="MBK1853631.1"/>
    </source>
</evidence>
<dbReference type="InterPro" id="IPR027417">
    <property type="entry name" value="P-loop_NTPase"/>
</dbReference>
<gene>
    <name evidence="2" type="ORF">JIN83_01540</name>
</gene>
<dbReference type="Proteomes" id="UP000634206">
    <property type="component" value="Unassembled WGS sequence"/>
</dbReference>
<sequence length="946" mass="105584">MSQIEFDLSTEPEAEPLPDREFLGWDAPLLESLTQWLLDLGPDLASTLVVVPTTNSGRRLRMALATGGPGGTGVLAPHVMPPNRLFEAEHAASRQESLWAWVRTIQNIAVEDFPTLLPNHVSGSTRSFSAALALARQLMTLRDQLADGDATFRDAGFHSQEKERWQELEALETAMLQRLGQWKLSDPVLAKRNTAKNPELITGVKRVVLACVPDPTPLALRAIKAFLTKNIPVTVLIHAPESEADSFDAWGTPITEVWQRKTIDFPEWQERMHVVDSASEAAETCLQVLAEAKSESSDVALALCDPSFSASLGKSFTEAGWPLFDPEGKSLADSGLMRLLRVMRDLTAENAPFAALQEFVRLPGAEEFLPRDLSRRAAAAELDRLQVRHLPETVKDALQLTRSDSAKAIINSVGDGISKLSSDRSGEVLRQWLTRWLKATEDRLSGTAEAAEPRFAEALDALARLEQFGEKPKPADVFEMLAESLQSAMASSNRDSTVLDLQGWLEISYDPAAHLLLAGMHEECVPDGSVDDVFVPDSLREKLGLRDSAGRFARDAFLLHSALRSRDANGRVDAVVARFNDAGEARKPSRLLMRQQGKDLPAVVQHLFAESDSTRSKGGPWRRDWVLDLPEVENPYTKDPPSRISPSALGDYLNCPLRFYLKRILKMQRYDAGKREMDAMDFGNLCHKVVEEFGRDAAVKDSVDEAEIRNYLFATLDQQIQKIYGKHLSLPLMVQQESARERLRAFAREQAAYRADGWEIVATELAVGSSQDENPLEWQLSGHPLTMVVDRIDRHEDGERWRVWDYKTSGKAHPPEEQHLKAWDEKENRLLLGDLLSAKRKNGRDRRWANLQLPIYAAFVQEHFNTGELPQVGYINLPRAVGDVGFSPWEGFDQGMLDHALVWAGHAIEHIKAGHFHQAAELSAQEREWDDFYELAPDGLAAAFGI</sequence>